<dbReference type="Proteomes" id="UP001142610">
    <property type="component" value="Unassembled WGS sequence"/>
</dbReference>
<evidence type="ECO:0000256" key="8">
    <source>
        <dbReference type="SAM" id="Phobius"/>
    </source>
</evidence>
<feature type="transmembrane region" description="Helical" evidence="8">
    <location>
        <begin position="337"/>
        <end position="356"/>
    </location>
</feature>
<evidence type="ECO:0000256" key="7">
    <source>
        <dbReference type="ARBA" id="ARBA00023136"/>
    </source>
</evidence>
<feature type="transmembrane region" description="Helical" evidence="8">
    <location>
        <begin position="186"/>
        <end position="212"/>
    </location>
</feature>
<keyword evidence="7 8" id="KW-0472">Membrane</keyword>
<evidence type="ECO:0000256" key="2">
    <source>
        <dbReference type="ARBA" id="ARBA00022448"/>
    </source>
</evidence>
<evidence type="ECO:0000256" key="1">
    <source>
        <dbReference type="ARBA" id="ARBA00004651"/>
    </source>
</evidence>
<dbReference type="GO" id="GO:0015297">
    <property type="term" value="F:antiporter activity"/>
    <property type="evidence" value="ECO:0007669"/>
    <property type="project" value="UniProtKB-KW"/>
</dbReference>
<gene>
    <name evidence="10" type="ORF">NOG11_03725</name>
</gene>
<evidence type="ECO:0000256" key="4">
    <source>
        <dbReference type="ARBA" id="ARBA00022692"/>
    </source>
</evidence>
<evidence type="ECO:0000256" key="5">
    <source>
        <dbReference type="ARBA" id="ARBA00022989"/>
    </source>
</evidence>
<feature type="domain" description="Cation/H+ exchanger transmembrane" evidence="9">
    <location>
        <begin position="11"/>
        <end position="387"/>
    </location>
</feature>
<feature type="transmembrane region" description="Helical" evidence="8">
    <location>
        <begin position="30"/>
        <end position="51"/>
    </location>
</feature>
<dbReference type="GO" id="GO:1902600">
    <property type="term" value="P:proton transmembrane transport"/>
    <property type="evidence" value="ECO:0007669"/>
    <property type="project" value="InterPro"/>
</dbReference>
<keyword evidence="11" id="KW-1185">Reference proteome</keyword>
<dbReference type="EMBL" id="JANIBC010000002">
    <property type="protein sequence ID" value="MCQ8184488.1"/>
    <property type="molecule type" value="Genomic_DNA"/>
</dbReference>
<evidence type="ECO:0000259" key="9">
    <source>
        <dbReference type="Pfam" id="PF00999"/>
    </source>
</evidence>
<keyword evidence="3" id="KW-0050">Antiport</keyword>
<dbReference type="InterPro" id="IPR006153">
    <property type="entry name" value="Cation/H_exchanger_TM"/>
</dbReference>
<evidence type="ECO:0000256" key="6">
    <source>
        <dbReference type="ARBA" id="ARBA00023065"/>
    </source>
</evidence>
<dbReference type="PANTHER" id="PTHR32507">
    <property type="entry name" value="NA(+)/H(+) ANTIPORTER 1"/>
    <property type="match status" value="1"/>
</dbReference>
<keyword evidence="4 8" id="KW-0812">Transmembrane</keyword>
<comment type="subcellular location">
    <subcellularLocation>
        <location evidence="1">Cell membrane</location>
        <topology evidence="1">Multi-pass membrane protein</topology>
    </subcellularLocation>
</comment>
<dbReference type="PANTHER" id="PTHR32507:SF8">
    <property type="entry name" value="CNH1P"/>
    <property type="match status" value="1"/>
</dbReference>
<dbReference type="GO" id="GO:0005886">
    <property type="term" value="C:plasma membrane"/>
    <property type="evidence" value="ECO:0007669"/>
    <property type="project" value="UniProtKB-SubCell"/>
</dbReference>
<dbReference type="Pfam" id="PF00999">
    <property type="entry name" value="Na_H_Exchanger"/>
    <property type="match status" value="1"/>
</dbReference>
<evidence type="ECO:0000256" key="3">
    <source>
        <dbReference type="ARBA" id="ARBA00022449"/>
    </source>
</evidence>
<feature type="transmembrane region" description="Helical" evidence="8">
    <location>
        <begin position="247"/>
        <end position="264"/>
    </location>
</feature>
<feature type="transmembrane region" description="Helical" evidence="8">
    <location>
        <begin position="92"/>
        <end position="111"/>
    </location>
</feature>
<keyword evidence="2" id="KW-0813">Transport</keyword>
<accession>A0A9X2RJA6</accession>
<evidence type="ECO:0000313" key="11">
    <source>
        <dbReference type="Proteomes" id="UP001142610"/>
    </source>
</evidence>
<keyword evidence="6" id="KW-0406">Ion transport</keyword>
<proteinExistence type="predicted"/>
<sequence>MNQLTLLLLCAALVAYAAFSRRIASTIVTAPILFMAIGLALGPAGAGALALDFENETLNLLAEFTLILVLFTDASKVDAKALSMDLSVPSRMLFIGIPLVAAAGTAAALVLPLGVELWQAALLAAILTPTDAALGQAVITSERVPERLRRILTVESGMNDGLVLPLILFFACVARLGHSAELDVNWALFVAGQLLLGPAAGALVGAGGAALLDYADERGWTEKAATGTATIALAAATYLLAELIGGNGFIAAFVGGLVFGYRLKSSASFLTEFMEAEGQTLALLVFAVFGASLLPGALSELSWATALYAVLSVTVIRIVPVFLSLTGAGLKTRDKLFLGWFGPRGLASVLFTVFVFEEAGMPVADRLIAVIYLTVGLSIVVHGVSALFLTKLFEGRSGSERAIAPGMSTPTP</sequence>
<protein>
    <submittedName>
        <fullName evidence="10">Cation:proton antiporter</fullName>
    </submittedName>
</protein>
<feature type="transmembrane region" description="Helical" evidence="8">
    <location>
        <begin position="368"/>
        <end position="389"/>
    </location>
</feature>
<reference evidence="10" key="1">
    <citation type="submission" date="2022-07" db="EMBL/GenBank/DDBJ databases">
        <title>Parvularcula maris sp. nov., an algicidal bacterium isolated from seawater.</title>
        <authorList>
            <person name="Li F."/>
        </authorList>
    </citation>
    <scope>NUCLEOTIDE SEQUENCE</scope>
    <source>
        <strain evidence="10">BGMRC 0090</strain>
    </source>
</reference>
<feature type="transmembrane region" description="Helical" evidence="8">
    <location>
        <begin position="306"/>
        <end position="325"/>
    </location>
</feature>
<comment type="caution">
    <text evidence="10">The sequence shown here is derived from an EMBL/GenBank/DDBJ whole genome shotgun (WGS) entry which is preliminary data.</text>
</comment>
<dbReference type="AlphaFoldDB" id="A0A9X2RJA6"/>
<name>A0A9X2RJA6_9PROT</name>
<evidence type="ECO:0000313" key="10">
    <source>
        <dbReference type="EMBL" id="MCQ8184488.1"/>
    </source>
</evidence>
<organism evidence="10 11">
    <name type="scientific">Parvularcula maris</name>
    <dbReference type="NCBI Taxonomy" id="2965077"/>
    <lineage>
        <taxon>Bacteria</taxon>
        <taxon>Pseudomonadati</taxon>
        <taxon>Pseudomonadota</taxon>
        <taxon>Alphaproteobacteria</taxon>
        <taxon>Parvularculales</taxon>
        <taxon>Parvularculaceae</taxon>
        <taxon>Parvularcula</taxon>
    </lineage>
</organism>
<dbReference type="RefSeq" id="WP_256618307.1">
    <property type="nucleotide sequence ID" value="NZ_JANIBC010000002.1"/>
</dbReference>
<keyword evidence="5 8" id="KW-1133">Transmembrane helix</keyword>
<feature type="transmembrane region" description="Helical" evidence="8">
    <location>
        <begin position="276"/>
        <end position="294"/>
    </location>
</feature>